<proteinExistence type="predicted"/>
<evidence type="ECO:0000313" key="1">
    <source>
        <dbReference type="Proteomes" id="UP000036681"/>
    </source>
</evidence>
<sequence>MYERRSRCLWCVVDRAIRVAKSTSDVSLNKWCTPFVLIIECLMIRCVILRVLATNYHRRYSTEALKYVKIGNVRASIRKPKSPHLVPVGFGK</sequence>
<organism evidence="1 2">
    <name type="scientific">Ascaris lumbricoides</name>
    <name type="common">Giant roundworm</name>
    <dbReference type="NCBI Taxonomy" id="6252"/>
    <lineage>
        <taxon>Eukaryota</taxon>
        <taxon>Metazoa</taxon>
        <taxon>Ecdysozoa</taxon>
        <taxon>Nematoda</taxon>
        <taxon>Chromadorea</taxon>
        <taxon>Rhabditida</taxon>
        <taxon>Spirurina</taxon>
        <taxon>Ascaridomorpha</taxon>
        <taxon>Ascaridoidea</taxon>
        <taxon>Ascarididae</taxon>
        <taxon>Ascaris</taxon>
    </lineage>
</organism>
<name>A0A0M3IPK5_ASCLU</name>
<dbReference type="AlphaFoldDB" id="A0A0M3IPK5"/>
<dbReference type="WBParaSite" id="ALUE_0002068301-mRNA-1">
    <property type="protein sequence ID" value="ALUE_0002068301-mRNA-1"/>
    <property type="gene ID" value="ALUE_0002068301"/>
</dbReference>
<accession>A0A0M3IPK5</accession>
<reference evidence="2" key="1">
    <citation type="submission" date="2017-02" db="UniProtKB">
        <authorList>
            <consortium name="WormBaseParasite"/>
        </authorList>
    </citation>
    <scope>IDENTIFICATION</scope>
</reference>
<protein>
    <submittedName>
        <fullName evidence="2">Secreted protein</fullName>
    </submittedName>
</protein>
<evidence type="ECO:0000313" key="2">
    <source>
        <dbReference type="WBParaSite" id="ALUE_0002068301-mRNA-1"/>
    </source>
</evidence>
<dbReference type="Proteomes" id="UP000036681">
    <property type="component" value="Unplaced"/>
</dbReference>
<keyword evidence="1" id="KW-1185">Reference proteome</keyword>